<dbReference type="PANTHER" id="PTHR43329">
    <property type="entry name" value="EPOXIDE HYDROLASE"/>
    <property type="match status" value="1"/>
</dbReference>
<dbReference type="Gene3D" id="3.40.50.1820">
    <property type="entry name" value="alpha/beta hydrolase"/>
    <property type="match status" value="1"/>
</dbReference>
<dbReference type="AlphaFoldDB" id="A0AAN6LNA2"/>
<proteinExistence type="inferred from homology"/>
<dbReference type="InterPro" id="IPR029058">
    <property type="entry name" value="AB_hydrolase_fold"/>
</dbReference>
<sequence length="355" mass="40217">MKLASLISYLLDAFSPAIKEEVPGAVNGTTSHYINLRNQTYHYLHAYPADNVPAKGNVLLFHGLPDFSYGWHRQIPFLSSLGYRVIAPDMLGVSRSFAPCAISRYTFKEIGADMATLIDEVLGPDAQVIVGGHDWGAGMAYKFPMLYPSKTKAVFAMSFPYTKAYYGPNAEWTDLDDLVKDGTFPTWGYQLQWRQVSFDRNFTTKGEIRNLLTALVGGSTADGRYAISEKHGILYDVLPDVVPESGFLKGEELDIYVDALHQNGVRSEWNSYRTRRMNYEDEIDFPKAGEFVYKLPALFIPSLQDLSVLPRYYNENMRSSFENLTIEPLDASHWLMLEDSDGVNRIVGNWLRRLE</sequence>
<feature type="domain" description="AB hydrolase-1" evidence="3">
    <location>
        <begin position="58"/>
        <end position="177"/>
    </location>
</feature>
<dbReference type="InterPro" id="IPR000073">
    <property type="entry name" value="AB_hydrolase_1"/>
</dbReference>
<evidence type="ECO:0000313" key="5">
    <source>
        <dbReference type="Proteomes" id="UP001280581"/>
    </source>
</evidence>
<dbReference type="Proteomes" id="UP001280581">
    <property type="component" value="Unassembled WGS sequence"/>
</dbReference>
<keyword evidence="5" id="KW-1185">Reference proteome</keyword>
<evidence type="ECO:0000256" key="1">
    <source>
        <dbReference type="ARBA" id="ARBA00022801"/>
    </source>
</evidence>
<protein>
    <recommendedName>
        <fullName evidence="3">AB hydrolase-1 domain-containing protein</fullName>
    </recommendedName>
</protein>
<organism evidence="4 5">
    <name type="scientific">Pseudopithomyces chartarum</name>
    <dbReference type="NCBI Taxonomy" id="1892770"/>
    <lineage>
        <taxon>Eukaryota</taxon>
        <taxon>Fungi</taxon>
        <taxon>Dikarya</taxon>
        <taxon>Ascomycota</taxon>
        <taxon>Pezizomycotina</taxon>
        <taxon>Dothideomycetes</taxon>
        <taxon>Pleosporomycetidae</taxon>
        <taxon>Pleosporales</taxon>
        <taxon>Massarineae</taxon>
        <taxon>Didymosphaeriaceae</taxon>
        <taxon>Pseudopithomyces</taxon>
    </lineage>
</organism>
<evidence type="ECO:0000256" key="2">
    <source>
        <dbReference type="ARBA" id="ARBA00038334"/>
    </source>
</evidence>
<evidence type="ECO:0000259" key="3">
    <source>
        <dbReference type="Pfam" id="PF00561"/>
    </source>
</evidence>
<dbReference type="EMBL" id="WVTA01000016">
    <property type="protein sequence ID" value="KAK3201348.1"/>
    <property type="molecule type" value="Genomic_DNA"/>
</dbReference>
<reference evidence="4 5" key="1">
    <citation type="submission" date="2021-02" db="EMBL/GenBank/DDBJ databases">
        <title>Genome assembly of Pseudopithomyces chartarum.</title>
        <authorList>
            <person name="Jauregui R."/>
            <person name="Singh J."/>
            <person name="Voisey C."/>
        </authorList>
    </citation>
    <scope>NUCLEOTIDE SEQUENCE [LARGE SCALE GENOMIC DNA]</scope>
    <source>
        <strain evidence="4 5">AGR01</strain>
    </source>
</reference>
<dbReference type="InterPro" id="IPR000639">
    <property type="entry name" value="Epox_hydrolase-like"/>
</dbReference>
<dbReference type="GO" id="GO:0016787">
    <property type="term" value="F:hydrolase activity"/>
    <property type="evidence" value="ECO:0007669"/>
    <property type="project" value="UniProtKB-KW"/>
</dbReference>
<dbReference type="PRINTS" id="PR00412">
    <property type="entry name" value="EPOXHYDRLASE"/>
</dbReference>
<comment type="caution">
    <text evidence="4">The sequence shown here is derived from an EMBL/GenBank/DDBJ whole genome shotgun (WGS) entry which is preliminary data.</text>
</comment>
<keyword evidence="1" id="KW-0378">Hydrolase</keyword>
<accession>A0AAN6LNA2</accession>
<evidence type="ECO:0000313" key="4">
    <source>
        <dbReference type="EMBL" id="KAK3201348.1"/>
    </source>
</evidence>
<dbReference type="SUPFAM" id="SSF53474">
    <property type="entry name" value="alpha/beta-Hydrolases"/>
    <property type="match status" value="1"/>
</dbReference>
<comment type="similarity">
    <text evidence="2">Belongs to the AB hydrolase superfamily. Epoxide hydrolase family.</text>
</comment>
<dbReference type="Pfam" id="PF00561">
    <property type="entry name" value="Abhydrolase_1"/>
    <property type="match status" value="1"/>
</dbReference>
<gene>
    <name evidence="4" type="ORF">GRF29_185g633893</name>
</gene>
<name>A0AAN6LNA2_9PLEO</name>